<dbReference type="AlphaFoldDB" id="A0A182TAV7"/>
<proteinExistence type="predicted"/>
<evidence type="ECO:0000313" key="2">
    <source>
        <dbReference type="EnsemblMetazoa" id="AMAM023141-PA"/>
    </source>
</evidence>
<dbReference type="VEuPathDB" id="VectorBase:AMAM023141"/>
<sequence>MTFKLCKVYRTHQQHDPTEQSEQIVPVGQVGHRNKLKKPFQLTEITKHLRTFEVRSIEPIDRVHGPFESVPHKGHVQQWLQQHAGIAQRYEEPGEQRCRHHYQDAHEDGVLHRHDAAQQQSQHLRNPAKHEAN</sequence>
<evidence type="ECO:0000313" key="3">
    <source>
        <dbReference type="Proteomes" id="UP000075901"/>
    </source>
</evidence>
<dbReference type="EnsemblMetazoa" id="AMAM023141-RA">
    <property type="protein sequence ID" value="AMAM023141-PA"/>
    <property type="gene ID" value="AMAM023141"/>
</dbReference>
<reference evidence="2" key="2">
    <citation type="submission" date="2020-05" db="UniProtKB">
        <authorList>
            <consortium name="EnsemblMetazoa"/>
        </authorList>
    </citation>
    <scope>IDENTIFICATION</scope>
    <source>
        <strain evidence="2">maculatus3</strain>
    </source>
</reference>
<keyword evidence="3" id="KW-1185">Reference proteome</keyword>
<evidence type="ECO:0000256" key="1">
    <source>
        <dbReference type="SAM" id="MobiDB-lite"/>
    </source>
</evidence>
<dbReference type="Proteomes" id="UP000075901">
    <property type="component" value="Unassembled WGS sequence"/>
</dbReference>
<feature type="region of interest" description="Disordered" evidence="1">
    <location>
        <begin position="114"/>
        <end position="133"/>
    </location>
</feature>
<accession>A0A182TAV7</accession>
<organism evidence="2 3">
    <name type="scientific">Anopheles maculatus</name>
    <dbReference type="NCBI Taxonomy" id="74869"/>
    <lineage>
        <taxon>Eukaryota</taxon>
        <taxon>Metazoa</taxon>
        <taxon>Ecdysozoa</taxon>
        <taxon>Arthropoda</taxon>
        <taxon>Hexapoda</taxon>
        <taxon>Insecta</taxon>
        <taxon>Pterygota</taxon>
        <taxon>Neoptera</taxon>
        <taxon>Endopterygota</taxon>
        <taxon>Diptera</taxon>
        <taxon>Nematocera</taxon>
        <taxon>Culicoidea</taxon>
        <taxon>Culicidae</taxon>
        <taxon>Anophelinae</taxon>
        <taxon>Anopheles</taxon>
        <taxon>Anopheles maculatus group</taxon>
    </lineage>
</organism>
<name>A0A182TAV7_9DIPT</name>
<reference evidence="3" key="1">
    <citation type="submission" date="2013-09" db="EMBL/GenBank/DDBJ databases">
        <title>The Genome Sequence of Anopheles maculatus species B.</title>
        <authorList>
            <consortium name="The Broad Institute Genomics Platform"/>
            <person name="Neafsey D.E."/>
            <person name="Besansky N."/>
            <person name="Howell P."/>
            <person name="Walton C."/>
            <person name="Young S.K."/>
            <person name="Zeng Q."/>
            <person name="Gargeya S."/>
            <person name="Fitzgerald M."/>
            <person name="Haas B."/>
            <person name="Abouelleil A."/>
            <person name="Allen A.W."/>
            <person name="Alvarado L."/>
            <person name="Arachchi H.M."/>
            <person name="Berlin A.M."/>
            <person name="Chapman S.B."/>
            <person name="Gainer-Dewar J."/>
            <person name="Goldberg J."/>
            <person name="Griggs A."/>
            <person name="Gujja S."/>
            <person name="Hansen M."/>
            <person name="Howarth C."/>
            <person name="Imamovic A."/>
            <person name="Ireland A."/>
            <person name="Larimer J."/>
            <person name="McCowan C."/>
            <person name="Murphy C."/>
            <person name="Pearson M."/>
            <person name="Poon T.W."/>
            <person name="Priest M."/>
            <person name="Roberts A."/>
            <person name="Saif S."/>
            <person name="Shea T."/>
            <person name="Sisk P."/>
            <person name="Sykes S."/>
            <person name="Wortman J."/>
            <person name="Nusbaum C."/>
            <person name="Birren B."/>
        </authorList>
    </citation>
    <scope>NUCLEOTIDE SEQUENCE [LARGE SCALE GENOMIC DNA]</scope>
    <source>
        <strain evidence="3">maculatus3</strain>
    </source>
</reference>
<protein>
    <submittedName>
        <fullName evidence="2">Uncharacterized protein</fullName>
    </submittedName>
</protein>